<keyword evidence="7" id="KW-1185">Reference proteome</keyword>
<sequence length="108" mass="12389">MNIGVGMLPSMIRIKVKSFNRNLICRFIKQVVNMVVKTGSHLNGPIPLPRKVQKITVLRSPHIDKKARDQLEIRTHKRLLLITHPTINTVELLMRMDIPAELHISVNL</sequence>
<name>A0A2G0V6X0_9PROT</name>
<dbReference type="Gene3D" id="3.30.70.600">
    <property type="entry name" value="Ribosomal protein S10 domain"/>
    <property type="match status" value="1"/>
</dbReference>
<dbReference type="NCBIfam" id="TIGR01049">
    <property type="entry name" value="rpsJ_bact"/>
    <property type="match status" value="1"/>
</dbReference>
<keyword evidence="2 4" id="KW-0689">Ribosomal protein</keyword>
<dbReference type="GO" id="GO:1990904">
    <property type="term" value="C:ribonucleoprotein complex"/>
    <property type="evidence" value="ECO:0007669"/>
    <property type="project" value="UniProtKB-KW"/>
</dbReference>
<dbReference type="InterPro" id="IPR001848">
    <property type="entry name" value="Ribosomal_uS10"/>
</dbReference>
<dbReference type="NCBIfam" id="NF001861">
    <property type="entry name" value="PRK00596.1"/>
    <property type="match status" value="1"/>
</dbReference>
<comment type="caution">
    <text evidence="6">The sequence shown here is derived from an EMBL/GenBank/DDBJ whole genome shotgun (WGS) entry which is preliminary data.</text>
</comment>
<comment type="similarity">
    <text evidence="1 4">Belongs to the universal ribosomal protein uS10 family.</text>
</comment>
<dbReference type="Proteomes" id="UP000222818">
    <property type="component" value="Unassembled WGS sequence"/>
</dbReference>
<evidence type="ECO:0000259" key="5">
    <source>
        <dbReference type="SMART" id="SM01403"/>
    </source>
</evidence>
<dbReference type="EMBL" id="MKGN01000019">
    <property type="protein sequence ID" value="PHN16216.1"/>
    <property type="molecule type" value="Genomic_DNA"/>
</dbReference>
<evidence type="ECO:0000256" key="3">
    <source>
        <dbReference type="ARBA" id="ARBA00023274"/>
    </source>
</evidence>
<evidence type="ECO:0000313" key="6">
    <source>
        <dbReference type="EMBL" id="PHN16216.1"/>
    </source>
</evidence>
<proteinExistence type="inferred from homology"/>
<dbReference type="PANTHER" id="PTHR11700">
    <property type="entry name" value="30S RIBOSOMAL PROTEIN S10 FAMILY MEMBER"/>
    <property type="match status" value="1"/>
</dbReference>
<dbReference type="SMART" id="SM01403">
    <property type="entry name" value="Ribosomal_S10"/>
    <property type="match status" value="1"/>
</dbReference>
<dbReference type="SUPFAM" id="SSF54999">
    <property type="entry name" value="Ribosomal protein S10"/>
    <property type="match status" value="1"/>
</dbReference>
<evidence type="ECO:0000313" key="7">
    <source>
        <dbReference type="Proteomes" id="UP000222818"/>
    </source>
</evidence>
<accession>A0A2G0V6X0</accession>
<dbReference type="PRINTS" id="PR00971">
    <property type="entry name" value="RIBOSOMALS10"/>
</dbReference>
<gene>
    <name evidence="4 6" type="primary">rpsJ</name>
    <name evidence="6" type="ORF">TPPER_00209</name>
</gene>
<protein>
    <recommendedName>
        <fullName evidence="4">Small ribosomal subunit protein uS10</fullName>
    </recommendedName>
</protein>
<keyword evidence="3 4" id="KW-0687">Ribonucleoprotein</keyword>
<dbReference type="Pfam" id="PF00338">
    <property type="entry name" value="Ribosomal_S10"/>
    <property type="match status" value="1"/>
</dbReference>
<dbReference type="GO" id="GO:0000049">
    <property type="term" value="F:tRNA binding"/>
    <property type="evidence" value="ECO:0007669"/>
    <property type="project" value="UniProtKB-UniRule"/>
</dbReference>
<dbReference type="InterPro" id="IPR027486">
    <property type="entry name" value="Ribosomal_uS10_dom"/>
</dbReference>
<comment type="function">
    <text evidence="4">Involved in the binding of tRNA to the ribosomes.</text>
</comment>
<feature type="domain" description="Small ribosomal subunit protein uS10" evidence="5">
    <location>
        <begin position="13"/>
        <end position="107"/>
    </location>
</feature>
<dbReference type="InterPro" id="IPR036838">
    <property type="entry name" value="Ribosomal_uS10_dom_sf"/>
</dbReference>
<reference evidence="6 7" key="1">
    <citation type="journal article" date="2017" name="ISME J.">
        <title>Tremblaya phenacola PPER: an evolutionary beta-gammaproteobacterium collage.</title>
        <authorList>
            <person name="Gil R."/>
            <person name="Vargas-Chavez C."/>
            <person name="Lopez-Madrigal S."/>
            <person name="Santos-Garcia D."/>
            <person name="Latorre A."/>
            <person name="Moya A."/>
        </authorList>
    </citation>
    <scope>NUCLEOTIDE SEQUENCE [LARGE SCALE GENOMIC DNA]</scope>
    <source>
        <strain evidence="6 7">PPER</strain>
    </source>
</reference>
<dbReference type="GO" id="GO:0003735">
    <property type="term" value="F:structural constituent of ribosome"/>
    <property type="evidence" value="ECO:0007669"/>
    <property type="project" value="InterPro"/>
</dbReference>
<evidence type="ECO:0000256" key="1">
    <source>
        <dbReference type="ARBA" id="ARBA00007102"/>
    </source>
</evidence>
<evidence type="ECO:0000256" key="4">
    <source>
        <dbReference type="HAMAP-Rule" id="MF_00508"/>
    </source>
</evidence>
<organism evidence="6 7">
    <name type="scientific">Candidatus Tremblayella phenacoccinincola</name>
    <dbReference type="NCBI Taxonomy" id="1010676"/>
    <lineage>
        <taxon>Bacteria</taxon>
        <taxon>Pseudomonadati</taxon>
        <taxon>Pseudomonadota</taxon>
        <taxon>Betaproteobacteria</taxon>
        <taxon>Candidatus Tremblayella</taxon>
    </lineage>
</organism>
<evidence type="ECO:0000256" key="2">
    <source>
        <dbReference type="ARBA" id="ARBA00022980"/>
    </source>
</evidence>
<dbReference type="GO" id="GO:0005840">
    <property type="term" value="C:ribosome"/>
    <property type="evidence" value="ECO:0007669"/>
    <property type="project" value="UniProtKB-KW"/>
</dbReference>
<dbReference type="AlphaFoldDB" id="A0A2G0V6X0"/>
<dbReference type="HAMAP" id="MF_00508">
    <property type="entry name" value="Ribosomal_uS10"/>
    <property type="match status" value="1"/>
</dbReference>
<dbReference type="GO" id="GO:0006412">
    <property type="term" value="P:translation"/>
    <property type="evidence" value="ECO:0007669"/>
    <property type="project" value="UniProtKB-UniRule"/>
</dbReference>
<comment type="subunit">
    <text evidence="4">Part of the 30S ribosomal subunit.</text>
</comment>